<dbReference type="OrthoDB" id="9808843at2"/>
<comment type="caution">
    <text evidence="5">The sequence shown here is derived from an EMBL/GenBank/DDBJ whole genome shotgun (WGS) entry which is preliminary data.</text>
</comment>
<dbReference type="PRINTS" id="PR00038">
    <property type="entry name" value="HTHLUXR"/>
</dbReference>
<reference evidence="5 6" key="1">
    <citation type="submission" date="2019-03" db="EMBL/GenBank/DDBJ databases">
        <title>Draft genome sequences of novel Actinobacteria.</title>
        <authorList>
            <person name="Sahin N."/>
            <person name="Ay H."/>
            <person name="Saygin H."/>
        </authorList>
    </citation>
    <scope>NUCLEOTIDE SEQUENCE [LARGE SCALE GENOMIC DNA]</scope>
    <source>
        <strain evidence="5 6">H3C3</strain>
    </source>
</reference>
<dbReference type="GO" id="GO:0006355">
    <property type="term" value="P:regulation of DNA-templated transcription"/>
    <property type="evidence" value="ECO:0007669"/>
    <property type="project" value="InterPro"/>
</dbReference>
<keyword evidence="2" id="KW-0238">DNA-binding</keyword>
<sequence>MQEAADHLADLARVIENLEDVLSSRESLCAAGIQREDEQAITSLRNAPANTWVSPDLEVAARLTAREREVLDLLVQGLSNRLIARSLAISEPTVKNHLHAVFLKLGVADRTQAVAKFLGTARMADSASSDRRAGG</sequence>
<keyword evidence="1" id="KW-0805">Transcription regulation</keyword>
<dbReference type="Gene3D" id="1.10.10.10">
    <property type="entry name" value="Winged helix-like DNA-binding domain superfamily/Winged helix DNA-binding domain"/>
    <property type="match status" value="1"/>
</dbReference>
<dbReference type="PANTHER" id="PTHR44688:SF16">
    <property type="entry name" value="DNA-BINDING TRANSCRIPTIONAL ACTIVATOR DEVR_DOSR"/>
    <property type="match status" value="1"/>
</dbReference>
<proteinExistence type="predicted"/>
<dbReference type="InterPro" id="IPR036388">
    <property type="entry name" value="WH-like_DNA-bd_sf"/>
</dbReference>
<dbReference type="InterPro" id="IPR016032">
    <property type="entry name" value="Sig_transdc_resp-reg_C-effctor"/>
</dbReference>
<dbReference type="GO" id="GO:0003677">
    <property type="term" value="F:DNA binding"/>
    <property type="evidence" value="ECO:0007669"/>
    <property type="project" value="UniProtKB-KW"/>
</dbReference>
<dbReference type="PANTHER" id="PTHR44688">
    <property type="entry name" value="DNA-BINDING TRANSCRIPTIONAL ACTIVATOR DEVR_DOSR"/>
    <property type="match status" value="1"/>
</dbReference>
<feature type="domain" description="HTH luxR-type" evidence="4">
    <location>
        <begin position="56"/>
        <end position="121"/>
    </location>
</feature>
<dbReference type="InterPro" id="IPR000792">
    <property type="entry name" value="Tscrpt_reg_LuxR_C"/>
</dbReference>
<accession>A0A4R5CIP5</accession>
<evidence type="ECO:0000256" key="1">
    <source>
        <dbReference type="ARBA" id="ARBA00023015"/>
    </source>
</evidence>
<evidence type="ECO:0000313" key="5">
    <source>
        <dbReference type="EMBL" id="TDD98193.1"/>
    </source>
</evidence>
<dbReference type="PROSITE" id="PS50043">
    <property type="entry name" value="HTH_LUXR_2"/>
    <property type="match status" value="1"/>
</dbReference>
<evidence type="ECO:0000313" key="6">
    <source>
        <dbReference type="Proteomes" id="UP000294513"/>
    </source>
</evidence>
<dbReference type="SMART" id="SM00421">
    <property type="entry name" value="HTH_LUXR"/>
    <property type="match status" value="1"/>
</dbReference>
<protein>
    <submittedName>
        <fullName evidence="5">LuxR family transcriptional regulator</fullName>
    </submittedName>
</protein>
<dbReference type="CDD" id="cd06170">
    <property type="entry name" value="LuxR_C_like"/>
    <property type="match status" value="1"/>
</dbReference>
<evidence type="ECO:0000259" key="4">
    <source>
        <dbReference type="PROSITE" id="PS50043"/>
    </source>
</evidence>
<dbReference type="AlphaFoldDB" id="A0A4R5CIP5"/>
<dbReference type="SUPFAM" id="SSF46894">
    <property type="entry name" value="C-terminal effector domain of the bipartite response regulators"/>
    <property type="match status" value="1"/>
</dbReference>
<dbReference type="Pfam" id="PF00196">
    <property type="entry name" value="GerE"/>
    <property type="match status" value="1"/>
</dbReference>
<evidence type="ECO:0000256" key="2">
    <source>
        <dbReference type="ARBA" id="ARBA00023125"/>
    </source>
</evidence>
<keyword evidence="3" id="KW-0804">Transcription</keyword>
<organism evidence="5 6">
    <name type="scientific">Actinomadura rubrisoli</name>
    <dbReference type="NCBI Taxonomy" id="2530368"/>
    <lineage>
        <taxon>Bacteria</taxon>
        <taxon>Bacillati</taxon>
        <taxon>Actinomycetota</taxon>
        <taxon>Actinomycetes</taxon>
        <taxon>Streptosporangiales</taxon>
        <taxon>Thermomonosporaceae</taxon>
        <taxon>Actinomadura</taxon>
    </lineage>
</organism>
<dbReference type="Proteomes" id="UP000294513">
    <property type="component" value="Unassembled WGS sequence"/>
</dbReference>
<dbReference type="EMBL" id="SMKU01000001">
    <property type="protein sequence ID" value="TDD98193.1"/>
    <property type="molecule type" value="Genomic_DNA"/>
</dbReference>
<keyword evidence="6" id="KW-1185">Reference proteome</keyword>
<dbReference type="PROSITE" id="PS00622">
    <property type="entry name" value="HTH_LUXR_1"/>
    <property type="match status" value="1"/>
</dbReference>
<gene>
    <name evidence="5" type="ORF">E1298_00235</name>
</gene>
<evidence type="ECO:0000256" key="3">
    <source>
        <dbReference type="ARBA" id="ARBA00023163"/>
    </source>
</evidence>
<name>A0A4R5CIP5_9ACTN</name>